<dbReference type="Proteomes" id="UP001060085">
    <property type="component" value="Linkage Group LG03"/>
</dbReference>
<sequence length="192" mass="22577">MAYTKLARARSNCYKDGGYDGNAYGRSHRRNGHYTHRSQMGNGNFSSRAKTFDHIPYENCCENSPYDVHEGYQGCHDYYDQICGREVNHEGLISENDYPKKLKERLKIFENEKNIEREERMEIKEKERVEKEERIVEKLCILDSNSSLSREIERDEHSKEKENEFEKSMTFLSLVLYVLPSILVAFLVLAMS</sequence>
<evidence type="ECO:0000313" key="1">
    <source>
        <dbReference type="EMBL" id="KAI5672712.1"/>
    </source>
</evidence>
<gene>
    <name evidence="1" type="ORF">M9H77_13076</name>
</gene>
<evidence type="ECO:0000313" key="2">
    <source>
        <dbReference type="Proteomes" id="UP001060085"/>
    </source>
</evidence>
<dbReference type="EMBL" id="CM044703">
    <property type="protein sequence ID" value="KAI5672712.1"/>
    <property type="molecule type" value="Genomic_DNA"/>
</dbReference>
<organism evidence="1 2">
    <name type="scientific">Catharanthus roseus</name>
    <name type="common">Madagascar periwinkle</name>
    <name type="synonym">Vinca rosea</name>
    <dbReference type="NCBI Taxonomy" id="4058"/>
    <lineage>
        <taxon>Eukaryota</taxon>
        <taxon>Viridiplantae</taxon>
        <taxon>Streptophyta</taxon>
        <taxon>Embryophyta</taxon>
        <taxon>Tracheophyta</taxon>
        <taxon>Spermatophyta</taxon>
        <taxon>Magnoliopsida</taxon>
        <taxon>eudicotyledons</taxon>
        <taxon>Gunneridae</taxon>
        <taxon>Pentapetalae</taxon>
        <taxon>asterids</taxon>
        <taxon>lamiids</taxon>
        <taxon>Gentianales</taxon>
        <taxon>Apocynaceae</taxon>
        <taxon>Rauvolfioideae</taxon>
        <taxon>Vinceae</taxon>
        <taxon>Catharanthinae</taxon>
        <taxon>Catharanthus</taxon>
    </lineage>
</organism>
<reference evidence="2" key="1">
    <citation type="journal article" date="2023" name="Nat. Plants">
        <title>Single-cell RNA sequencing provides a high-resolution roadmap for understanding the multicellular compartmentation of specialized metabolism.</title>
        <authorList>
            <person name="Sun S."/>
            <person name="Shen X."/>
            <person name="Li Y."/>
            <person name="Li Y."/>
            <person name="Wang S."/>
            <person name="Li R."/>
            <person name="Zhang H."/>
            <person name="Shen G."/>
            <person name="Guo B."/>
            <person name="Wei J."/>
            <person name="Xu J."/>
            <person name="St-Pierre B."/>
            <person name="Chen S."/>
            <person name="Sun C."/>
        </authorList>
    </citation>
    <scope>NUCLEOTIDE SEQUENCE [LARGE SCALE GENOMIC DNA]</scope>
</reference>
<accession>A0ACC0BJ70</accession>
<proteinExistence type="predicted"/>
<protein>
    <submittedName>
        <fullName evidence="1">Uncharacterized protein</fullName>
    </submittedName>
</protein>
<name>A0ACC0BJ70_CATRO</name>
<keyword evidence="2" id="KW-1185">Reference proteome</keyword>
<comment type="caution">
    <text evidence="1">The sequence shown here is derived from an EMBL/GenBank/DDBJ whole genome shotgun (WGS) entry which is preliminary data.</text>
</comment>